<sequence>MTFDPEPVAELPFDGDRTVLRIIFKSSSWLRDALSELDPSCEKITFIGNPVAETTRAQRGTPAKPLFRILASGAFGSTEMDYPNDREVLETFECSRPVGASYRFTHMTHTLRALQNSKKTSLRMDDEGLLSLQFLVPVPKPRGGQSDSFIEFRCLALDEEVIS</sequence>
<evidence type="ECO:0000256" key="2">
    <source>
        <dbReference type="ARBA" id="ARBA00010991"/>
    </source>
</evidence>
<dbReference type="PRINTS" id="PR01245">
    <property type="entry name" value="RAD1REC1"/>
</dbReference>
<dbReference type="GO" id="GO:0030896">
    <property type="term" value="C:checkpoint clamp complex"/>
    <property type="evidence" value="ECO:0007669"/>
    <property type="project" value="TreeGrafter"/>
</dbReference>
<gene>
    <name evidence="6" type="ORF">SCLCIDRAFT_1222569</name>
</gene>
<accession>A0A0C3DBC8</accession>
<dbReference type="SUPFAM" id="SSF55979">
    <property type="entry name" value="DNA clamp"/>
    <property type="match status" value="1"/>
</dbReference>
<keyword evidence="5" id="KW-0539">Nucleus</keyword>
<organism evidence="6 7">
    <name type="scientific">Scleroderma citrinum Foug A</name>
    <dbReference type="NCBI Taxonomy" id="1036808"/>
    <lineage>
        <taxon>Eukaryota</taxon>
        <taxon>Fungi</taxon>
        <taxon>Dikarya</taxon>
        <taxon>Basidiomycota</taxon>
        <taxon>Agaricomycotina</taxon>
        <taxon>Agaricomycetes</taxon>
        <taxon>Agaricomycetidae</taxon>
        <taxon>Boletales</taxon>
        <taxon>Sclerodermatineae</taxon>
        <taxon>Sclerodermataceae</taxon>
        <taxon>Scleroderma</taxon>
    </lineage>
</organism>
<name>A0A0C3DBC8_9AGAM</name>
<dbReference type="PANTHER" id="PTHR10870:SF0">
    <property type="entry name" value="CELL CYCLE CHECKPOINT PROTEIN RAD1"/>
    <property type="match status" value="1"/>
</dbReference>
<dbReference type="Pfam" id="PF02144">
    <property type="entry name" value="Rad1"/>
    <property type="match status" value="1"/>
</dbReference>
<comment type="similarity">
    <text evidence="2">Belongs to the rad1 family.</text>
</comment>
<dbReference type="Proteomes" id="UP000053989">
    <property type="component" value="Unassembled WGS sequence"/>
</dbReference>
<dbReference type="HOGENOM" id="CLU_035332_1_1_1"/>
<evidence type="ECO:0000313" key="7">
    <source>
        <dbReference type="Proteomes" id="UP000053989"/>
    </source>
</evidence>
<evidence type="ECO:0000256" key="4">
    <source>
        <dbReference type="ARBA" id="ARBA00023204"/>
    </source>
</evidence>
<dbReference type="AlphaFoldDB" id="A0A0C3DBC8"/>
<dbReference type="GO" id="GO:0000077">
    <property type="term" value="P:DNA damage checkpoint signaling"/>
    <property type="evidence" value="ECO:0007669"/>
    <property type="project" value="InterPro"/>
</dbReference>
<keyword evidence="3" id="KW-0227">DNA damage</keyword>
<dbReference type="STRING" id="1036808.A0A0C3DBC8"/>
<keyword evidence="4" id="KW-0234">DNA repair</keyword>
<evidence type="ECO:0000256" key="3">
    <source>
        <dbReference type="ARBA" id="ARBA00022763"/>
    </source>
</evidence>
<dbReference type="PANTHER" id="PTHR10870">
    <property type="entry name" value="CELL CYCLE CHECKPOINT PROTEIN RAD1"/>
    <property type="match status" value="1"/>
</dbReference>
<dbReference type="InterPro" id="IPR046938">
    <property type="entry name" value="DNA_clamp_sf"/>
</dbReference>
<keyword evidence="7" id="KW-1185">Reference proteome</keyword>
<evidence type="ECO:0000256" key="1">
    <source>
        <dbReference type="ARBA" id="ARBA00004123"/>
    </source>
</evidence>
<dbReference type="OrthoDB" id="337581at2759"/>
<evidence type="ECO:0000313" key="6">
    <source>
        <dbReference type="EMBL" id="KIM53704.1"/>
    </source>
</evidence>
<reference evidence="7" key="2">
    <citation type="submission" date="2015-01" db="EMBL/GenBank/DDBJ databases">
        <title>Evolutionary Origins and Diversification of the Mycorrhizal Mutualists.</title>
        <authorList>
            <consortium name="DOE Joint Genome Institute"/>
            <consortium name="Mycorrhizal Genomics Consortium"/>
            <person name="Kohler A."/>
            <person name="Kuo A."/>
            <person name="Nagy L.G."/>
            <person name="Floudas D."/>
            <person name="Copeland A."/>
            <person name="Barry K.W."/>
            <person name="Cichocki N."/>
            <person name="Veneault-Fourrey C."/>
            <person name="LaButti K."/>
            <person name="Lindquist E.A."/>
            <person name="Lipzen A."/>
            <person name="Lundell T."/>
            <person name="Morin E."/>
            <person name="Murat C."/>
            <person name="Riley R."/>
            <person name="Ohm R."/>
            <person name="Sun H."/>
            <person name="Tunlid A."/>
            <person name="Henrissat B."/>
            <person name="Grigoriev I.V."/>
            <person name="Hibbett D.S."/>
            <person name="Martin F."/>
        </authorList>
    </citation>
    <scope>NUCLEOTIDE SEQUENCE [LARGE SCALE GENOMIC DNA]</scope>
    <source>
        <strain evidence="7">Foug A</strain>
    </source>
</reference>
<proteinExistence type="inferred from homology"/>
<dbReference type="InParanoid" id="A0A0C3DBC8"/>
<reference evidence="6 7" key="1">
    <citation type="submission" date="2014-04" db="EMBL/GenBank/DDBJ databases">
        <authorList>
            <consortium name="DOE Joint Genome Institute"/>
            <person name="Kuo A."/>
            <person name="Kohler A."/>
            <person name="Nagy L.G."/>
            <person name="Floudas D."/>
            <person name="Copeland A."/>
            <person name="Barry K.W."/>
            <person name="Cichocki N."/>
            <person name="Veneault-Fourrey C."/>
            <person name="LaButti K."/>
            <person name="Lindquist E.A."/>
            <person name="Lipzen A."/>
            <person name="Lundell T."/>
            <person name="Morin E."/>
            <person name="Murat C."/>
            <person name="Sun H."/>
            <person name="Tunlid A."/>
            <person name="Henrissat B."/>
            <person name="Grigoriev I.V."/>
            <person name="Hibbett D.S."/>
            <person name="Martin F."/>
            <person name="Nordberg H.P."/>
            <person name="Cantor M.N."/>
            <person name="Hua S.X."/>
        </authorList>
    </citation>
    <scope>NUCLEOTIDE SEQUENCE [LARGE SCALE GENOMIC DNA]</scope>
    <source>
        <strain evidence="6 7">Foug A</strain>
    </source>
</reference>
<dbReference type="Gene3D" id="3.70.10.10">
    <property type="match status" value="1"/>
</dbReference>
<dbReference type="EMBL" id="KN822173">
    <property type="protein sequence ID" value="KIM53704.1"/>
    <property type="molecule type" value="Genomic_DNA"/>
</dbReference>
<comment type="subcellular location">
    <subcellularLocation>
        <location evidence="1">Nucleus</location>
    </subcellularLocation>
</comment>
<protein>
    <submittedName>
        <fullName evidence="6">Uncharacterized protein</fullName>
    </submittedName>
</protein>
<dbReference type="GO" id="GO:0006281">
    <property type="term" value="P:DNA repair"/>
    <property type="evidence" value="ECO:0007669"/>
    <property type="project" value="UniProtKB-KW"/>
</dbReference>
<evidence type="ECO:0000256" key="5">
    <source>
        <dbReference type="ARBA" id="ARBA00023242"/>
    </source>
</evidence>
<dbReference type="InterPro" id="IPR003021">
    <property type="entry name" value="Rad1_Rec1_Rad17"/>
</dbReference>